<keyword evidence="2" id="KW-0812">Transmembrane</keyword>
<dbReference type="GeneID" id="20226632"/>
<evidence type="ECO:0000256" key="2">
    <source>
        <dbReference type="SAM" id="Phobius"/>
    </source>
</evidence>
<dbReference type="AlphaFoldDB" id="F0YNQ0"/>
<sequence length="531" mass="54333">MSAAAADGRRQRCVDGIGLRRRRACARRAGLLVADVAAAPLLALLCVAAHRQRPVFGAGRPRGDLAYYAVLLRQAALVAVDAASLPAFALARLSPRWARLRDGALSPYDPASAAVDAWAWRQAALAALDVAALPCYVVAVVLGFRGGVARDAMRGAAHEDGGPCAAHAVVLRECLLAVHDVALLAPACAVVAATPYRLPFLVEAWRRSRACRTFEAAADDDAPPDARQWVAETFGDMEAYLASQLDDGDDVDQSLYHVRVDLGDDDARAPPPPPPPPFAPGSPRRAAWAELAGACGDAPFAALGLAALLTAWRAPDVVDAAATFVRDGAASGRAALRFEAAGDAASAPDLRDATLHVSGDAARLRCRRALGAAVCGALEAALPLALDDVSSADLAAAATAAGGAFTVEIEGAWSADAVARACAAVGADEAVVVQVEAVDEDAGPVVVAAAALRLGDVAAAARDGRDVDVAHAGDARALDRARGGGAPRDAFPATVSAACRDADLGHALLAVVPLLHPFRGPRLARALLAPP</sequence>
<dbReference type="KEGG" id="aaf:AURANDRAFT_68161"/>
<feature type="compositionally biased region" description="Pro residues" evidence="1">
    <location>
        <begin position="269"/>
        <end position="280"/>
    </location>
</feature>
<proteinExistence type="predicted"/>
<protein>
    <submittedName>
        <fullName evidence="3">Uncharacterized protein</fullName>
    </submittedName>
</protein>
<accession>F0YNQ0</accession>
<feature type="non-terminal residue" evidence="3">
    <location>
        <position position="531"/>
    </location>
</feature>
<keyword evidence="2" id="KW-1133">Transmembrane helix</keyword>
<evidence type="ECO:0000256" key="1">
    <source>
        <dbReference type="SAM" id="MobiDB-lite"/>
    </source>
</evidence>
<evidence type="ECO:0000313" key="4">
    <source>
        <dbReference type="Proteomes" id="UP000002729"/>
    </source>
</evidence>
<name>F0YNQ0_AURAN</name>
<dbReference type="EMBL" id="GL833179">
    <property type="protein sequence ID" value="EGB03269.1"/>
    <property type="molecule type" value="Genomic_DNA"/>
</dbReference>
<reference evidence="3 4" key="1">
    <citation type="journal article" date="2011" name="Proc. Natl. Acad. Sci. U.S.A.">
        <title>Niche of harmful alga Aureococcus anophagefferens revealed through ecogenomics.</title>
        <authorList>
            <person name="Gobler C.J."/>
            <person name="Berry D.L."/>
            <person name="Dyhrman S.T."/>
            <person name="Wilhelm S.W."/>
            <person name="Salamov A."/>
            <person name="Lobanov A.V."/>
            <person name="Zhang Y."/>
            <person name="Collier J.L."/>
            <person name="Wurch L.L."/>
            <person name="Kustka A.B."/>
            <person name="Dill B.D."/>
            <person name="Shah M."/>
            <person name="VerBerkmoes N.C."/>
            <person name="Kuo A."/>
            <person name="Terry A."/>
            <person name="Pangilinan J."/>
            <person name="Lindquist E.A."/>
            <person name="Lucas S."/>
            <person name="Paulsen I.T."/>
            <person name="Hattenrath-Lehmann T.K."/>
            <person name="Talmage S.C."/>
            <person name="Walker E.A."/>
            <person name="Koch F."/>
            <person name="Burson A.M."/>
            <person name="Marcoval M.A."/>
            <person name="Tang Y.Z."/>
            <person name="Lecleir G.R."/>
            <person name="Coyne K.J."/>
            <person name="Berg G.M."/>
            <person name="Bertrand E.M."/>
            <person name="Saito M.A."/>
            <person name="Gladyshev V.N."/>
            <person name="Grigoriev I.V."/>
        </authorList>
    </citation>
    <scope>NUCLEOTIDE SEQUENCE [LARGE SCALE GENOMIC DNA]</scope>
    <source>
        <strain evidence="4">CCMP 1984</strain>
    </source>
</reference>
<evidence type="ECO:0000313" key="3">
    <source>
        <dbReference type="EMBL" id="EGB03269.1"/>
    </source>
</evidence>
<dbReference type="Proteomes" id="UP000002729">
    <property type="component" value="Unassembled WGS sequence"/>
</dbReference>
<feature type="region of interest" description="Disordered" evidence="1">
    <location>
        <begin position="263"/>
        <end position="284"/>
    </location>
</feature>
<feature type="transmembrane region" description="Helical" evidence="2">
    <location>
        <begin position="29"/>
        <end position="50"/>
    </location>
</feature>
<keyword evidence="4" id="KW-1185">Reference proteome</keyword>
<dbReference type="InParanoid" id="F0YNQ0"/>
<keyword evidence="2" id="KW-0472">Membrane</keyword>
<dbReference type="RefSeq" id="XP_009042030.1">
    <property type="nucleotide sequence ID" value="XM_009043782.1"/>
</dbReference>
<gene>
    <name evidence="3" type="ORF">AURANDRAFT_68161</name>
</gene>
<organism evidence="4">
    <name type="scientific">Aureococcus anophagefferens</name>
    <name type="common">Harmful bloom alga</name>
    <dbReference type="NCBI Taxonomy" id="44056"/>
    <lineage>
        <taxon>Eukaryota</taxon>
        <taxon>Sar</taxon>
        <taxon>Stramenopiles</taxon>
        <taxon>Ochrophyta</taxon>
        <taxon>Pelagophyceae</taxon>
        <taxon>Pelagomonadales</taxon>
        <taxon>Pelagomonadaceae</taxon>
        <taxon>Aureococcus</taxon>
    </lineage>
</organism>